<dbReference type="Proteomes" id="UP000220158">
    <property type="component" value="Unassembled WGS sequence"/>
</dbReference>
<organism evidence="2 3">
    <name type="scientific">Plasmodium relictum</name>
    <dbReference type="NCBI Taxonomy" id="85471"/>
    <lineage>
        <taxon>Eukaryota</taxon>
        <taxon>Sar</taxon>
        <taxon>Alveolata</taxon>
        <taxon>Apicomplexa</taxon>
        <taxon>Aconoidasida</taxon>
        <taxon>Haemosporida</taxon>
        <taxon>Plasmodiidae</taxon>
        <taxon>Plasmodium</taxon>
        <taxon>Plasmodium (Haemamoeba)</taxon>
    </lineage>
</organism>
<keyword evidence="1" id="KW-0472">Membrane</keyword>
<proteinExistence type="predicted"/>
<reference evidence="2 3" key="1">
    <citation type="submission" date="2015-04" db="EMBL/GenBank/DDBJ databases">
        <authorList>
            <consortium name="Pathogen Informatics"/>
        </authorList>
    </citation>
    <scope>NUCLEOTIDE SEQUENCE [LARGE SCALE GENOMIC DNA]</scope>
    <source>
        <strain evidence="2 3">SGS1</strain>
    </source>
</reference>
<dbReference type="EMBL" id="CVMU01000098">
    <property type="protein sequence ID" value="CRG84376.1"/>
    <property type="molecule type" value="Genomic_DNA"/>
</dbReference>
<gene>
    <name evidence="2" type="ORF">PRELSG_0021700</name>
</gene>
<dbReference type="AlphaFoldDB" id="A0A1J1GMS1"/>
<dbReference type="KEGG" id="prel:PRELSG_0021700"/>
<feature type="transmembrane region" description="Helical" evidence="1">
    <location>
        <begin position="164"/>
        <end position="184"/>
    </location>
</feature>
<dbReference type="VEuPathDB" id="PlasmoDB:PRELSG_0021700"/>
<feature type="transmembrane region" description="Helical" evidence="1">
    <location>
        <begin position="46"/>
        <end position="65"/>
    </location>
</feature>
<dbReference type="RefSeq" id="XP_028531084.1">
    <property type="nucleotide sequence ID" value="XM_028679904.1"/>
</dbReference>
<feature type="transmembrane region" description="Helical" evidence="1">
    <location>
        <begin position="190"/>
        <end position="211"/>
    </location>
</feature>
<keyword evidence="1" id="KW-0812">Transmembrane</keyword>
<sequence>MNKKNNITFISNYRVNPRYYSHVTKGFIITVMSTLEIYSKSEKKKILYFLIKFFIFTISIWILHCSNNCNSGVLRNYKNDLKRVLDLGYKRSLAESNDTIKQTKSKLIFWEQPGIIEAHLESKNEQNEIKQNMDVEQGNEIVTKEKNNKVKCNNKILRKCKSNLKLISSFFAFFLSFFIFTLYIVNKFTILWTSYFSILSPLSLVIISIILTHERTEIKYKNKF</sequence>
<accession>A0A1J1GMS1</accession>
<evidence type="ECO:0000256" key="1">
    <source>
        <dbReference type="SAM" id="Phobius"/>
    </source>
</evidence>
<keyword evidence="1" id="KW-1133">Transmembrane helix</keyword>
<evidence type="ECO:0000313" key="2">
    <source>
        <dbReference type="EMBL" id="CRG84376.1"/>
    </source>
</evidence>
<name>A0A1J1GMS1_PLARL</name>
<dbReference type="GeneID" id="39734144"/>
<protein>
    <submittedName>
        <fullName evidence="2">Fam-h protein</fullName>
    </submittedName>
</protein>
<evidence type="ECO:0000313" key="3">
    <source>
        <dbReference type="Proteomes" id="UP000220158"/>
    </source>
</evidence>
<keyword evidence="3" id="KW-1185">Reference proteome</keyword>